<accession>A0ABP9VUY9</accession>
<dbReference type="SUPFAM" id="SSF109854">
    <property type="entry name" value="DinB/YfiT-like putative metalloenzymes"/>
    <property type="match status" value="2"/>
</dbReference>
<reference evidence="3 4" key="1">
    <citation type="submission" date="2024-02" db="EMBL/GenBank/DDBJ databases">
        <title>Rhodopirellula caenicola NBRC 110016.</title>
        <authorList>
            <person name="Ichikawa N."/>
            <person name="Katano-Makiyama Y."/>
            <person name="Hidaka K."/>
        </authorList>
    </citation>
    <scope>NUCLEOTIDE SEQUENCE [LARGE SCALE GENOMIC DNA]</scope>
    <source>
        <strain evidence="3 4">NBRC 110016</strain>
    </source>
</reference>
<evidence type="ECO:0000313" key="3">
    <source>
        <dbReference type="EMBL" id="GAA5508952.1"/>
    </source>
</evidence>
<proteinExistence type="inferred from homology"/>
<dbReference type="Proteomes" id="UP001416858">
    <property type="component" value="Unassembled WGS sequence"/>
</dbReference>
<evidence type="ECO:0000256" key="1">
    <source>
        <dbReference type="ARBA" id="ARBA00008635"/>
    </source>
</evidence>
<evidence type="ECO:0000256" key="2">
    <source>
        <dbReference type="ARBA" id="ARBA00022723"/>
    </source>
</evidence>
<gene>
    <name evidence="3" type="ORF">Rcae01_04421</name>
</gene>
<dbReference type="EMBL" id="BAABRO010000011">
    <property type="protein sequence ID" value="GAA5508952.1"/>
    <property type="molecule type" value="Genomic_DNA"/>
</dbReference>
<evidence type="ECO:0008006" key="5">
    <source>
        <dbReference type="Google" id="ProtNLM"/>
    </source>
</evidence>
<name>A0ABP9VUY9_9BACT</name>
<dbReference type="RefSeq" id="WP_345685690.1">
    <property type="nucleotide sequence ID" value="NZ_BAABRO010000011.1"/>
</dbReference>
<organism evidence="3 4">
    <name type="scientific">Novipirellula caenicola</name>
    <dbReference type="NCBI Taxonomy" id="1536901"/>
    <lineage>
        <taxon>Bacteria</taxon>
        <taxon>Pseudomonadati</taxon>
        <taxon>Planctomycetota</taxon>
        <taxon>Planctomycetia</taxon>
        <taxon>Pirellulales</taxon>
        <taxon>Pirellulaceae</taxon>
        <taxon>Novipirellula</taxon>
    </lineage>
</organism>
<keyword evidence="2" id="KW-0479">Metal-binding</keyword>
<dbReference type="Pfam" id="PF05163">
    <property type="entry name" value="DinB"/>
    <property type="match status" value="2"/>
</dbReference>
<comment type="similarity">
    <text evidence="1">Belongs to the DinB family.</text>
</comment>
<dbReference type="InterPro" id="IPR034660">
    <property type="entry name" value="DinB/YfiT-like"/>
</dbReference>
<dbReference type="PANTHER" id="PTHR37302:SF3">
    <property type="entry name" value="DAMAGE-INDUCIBLE PROTEIN DINB"/>
    <property type="match status" value="1"/>
</dbReference>
<sequence length="360" mass="41050">MPGLMDDLYAYNDWANDKVIALCSDLSDAQLDSPRQMGFGSLRATLFHILTAEVIWMERWQGVPWRPFPKDPEGMSVAAIADALKQVAQQRRELIDAERASRWSRRVQYRDSKQTPYDHCLSDLLLHVVNHGVHHRAQALNYLKQFDRTVVAGIDYLFYRLSKHAVAQSPEAEASLRAYGLEVSEPSDKGCPWDAQWNTRLFQYNDWATQKVLEFAASLTDEQLDRDFVIGPGSIRKTLLHLMDAEAWWITNWNEGPRPFPHTPESTSVAELSKTWPEFISQRNAFIATVDDNEAQRVVEIAAGGPHTRFRVGESIPHLALHGTHHRAQLINMFRHVGAAWTNIDLLYAIDDLAEPTVKQ</sequence>
<keyword evidence="4" id="KW-1185">Reference proteome</keyword>
<comment type="caution">
    <text evidence="3">The sequence shown here is derived from an EMBL/GenBank/DDBJ whole genome shotgun (WGS) entry which is preliminary data.</text>
</comment>
<evidence type="ECO:0000313" key="4">
    <source>
        <dbReference type="Proteomes" id="UP001416858"/>
    </source>
</evidence>
<dbReference type="Gene3D" id="1.20.120.450">
    <property type="entry name" value="dinb family like domain"/>
    <property type="match status" value="2"/>
</dbReference>
<dbReference type="PANTHER" id="PTHR37302">
    <property type="entry name" value="SLR1116 PROTEIN"/>
    <property type="match status" value="1"/>
</dbReference>
<protein>
    <recommendedName>
        <fullName evidence="5">DinB family protein</fullName>
    </recommendedName>
</protein>
<dbReference type="InterPro" id="IPR007837">
    <property type="entry name" value="DinB"/>
</dbReference>